<reference evidence="3" key="1">
    <citation type="submission" date="2016-06" db="EMBL/GenBank/DDBJ databases">
        <authorList>
            <person name="Cuomo C."/>
            <person name="Litvintseva A."/>
            <person name="Heitman J."/>
            <person name="Chen Y."/>
            <person name="Sun S."/>
            <person name="Springer D."/>
            <person name="Dromer F."/>
            <person name="Young S."/>
            <person name="Zeng Q."/>
            <person name="Chapman S."/>
            <person name="Gujja S."/>
            <person name="Saif S."/>
            <person name="Birren B."/>
        </authorList>
    </citation>
    <scope>NUCLEOTIDE SEQUENCE</scope>
    <source>
        <strain evidence="3">CBS 7841</strain>
    </source>
</reference>
<feature type="transmembrane region" description="Helical" evidence="2">
    <location>
        <begin position="282"/>
        <end position="301"/>
    </location>
</feature>
<evidence type="ECO:0000313" key="4">
    <source>
        <dbReference type="Proteomes" id="UP000094043"/>
    </source>
</evidence>
<evidence type="ECO:0000313" key="3">
    <source>
        <dbReference type="EMBL" id="WVN85409.1"/>
    </source>
</evidence>
<organism evidence="3 4">
    <name type="scientific">Cryptococcus depauperatus CBS 7841</name>
    <dbReference type="NCBI Taxonomy" id="1295531"/>
    <lineage>
        <taxon>Eukaryota</taxon>
        <taxon>Fungi</taxon>
        <taxon>Dikarya</taxon>
        <taxon>Basidiomycota</taxon>
        <taxon>Agaricomycotina</taxon>
        <taxon>Tremellomycetes</taxon>
        <taxon>Tremellales</taxon>
        <taxon>Cryptococcaceae</taxon>
        <taxon>Cryptococcus</taxon>
    </lineage>
</organism>
<keyword evidence="2" id="KW-0812">Transmembrane</keyword>
<reference evidence="3" key="3">
    <citation type="submission" date="2024-01" db="EMBL/GenBank/DDBJ databases">
        <authorList>
            <person name="Coelho M.A."/>
            <person name="David-Palma M."/>
            <person name="Shea T."/>
            <person name="Sun S."/>
            <person name="Cuomo C.A."/>
            <person name="Heitman J."/>
        </authorList>
    </citation>
    <scope>NUCLEOTIDE SEQUENCE</scope>
    <source>
        <strain evidence="3">CBS 7841</strain>
    </source>
</reference>
<evidence type="ECO:0000256" key="2">
    <source>
        <dbReference type="SAM" id="Phobius"/>
    </source>
</evidence>
<dbReference type="GO" id="GO:0016567">
    <property type="term" value="P:protein ubiquitination"/>
    <property type="evidence" value="ECO:0007669"/>
    <property type="project" value="TreeGrafter"/>
</dbReference>
<dbReference type="InterPro" id="IPR013083">
    <property type="entry name" value="Znf_RING/FYVE/PHD"/>
</dbReference>
<feature type="transmembrane region" description="Helical" evidence="2">
    <location>
        <begin position="138"/>
        <end position="157"/>
    </location>
</feature>
<dbReference type="AlphaFoldDB" id="A0A1E3IWU7"/>
<accession>A0A1E3IWU7</accession>
<dbReference type="EMBL" id="CP143784">
    <property type="protein sequence ID" value="WVN85409.1"/>
    <property type="molecule type" value="Genomic_DNA"/>
</dbReference>
<dbReference type="GO" id="GO:0006511">
    <property type="term" value="P:ubiquitin-dependent protein catabolic process"/>
    <property type="evidence" value="ECO:0007669"/>
    <property type="project" value="TreeGrafter"/>
</dbReference>
<dbReference type="InterPro" id="IPR001841">
    <property type="entry name" value="Znf_RING"/>
</dbReference>
<feature type="transmembrane region" description="Helical" evidence="2">
    <location>
        <begin position="446"/>
        <end position="467"/>
    </location>
</feature>
<dbReference type="GO" id="GO:0061630">
    <property type="term" value="F:ubiquitin protein ligase activity"/>
    <property type="evidence" value="ECO:0007669"/>
    <property type="project" value="TreeGrafter"/>
</dbReference>
<gene>
    <name evidence="3" type="ORF">L203_100555</name>
</gene>
<feature type="transmembrane region" description="Helical" evidence="2">
    <location>
        <begin position="58"/>
        <end position="84"/>
    </location>
</feature>
<dbReference type="KEGG" id="cdep:91084771"/>
<evidence type="ECO:0000256" key="1">
    <source>
        <dbReference type="SAM" id="MobiDB-lite"/>
    </source>
</evidence>
<dbReference type="VEuPathDB" id="FungiDB:L203_00338"/>
<sequence length="776" mass="86976">MPLLARLSDRASRLLYQLVYSFPSKQATSVYNATTVDATNSLASPTITALDQDGEGKALTAALGSIGFAGSGYGMTLFIMAILLNRIHHIVRRPRQQQHFQDRQLEATGPLARIRNTVSRLLTHPETPQVIRIPGVFVLLRAWLLFSILLLQVMGLWPENDWSSGGLVWRKLVEQIGSSVREMNMETVCWQVFLSVCGGLVCSGIANGLDPVRRRDVGTGFNLFGFSFLLHLYSSPLTHKHINKAGFQGRPDVHALFQLWLSLTELAWLQANELSATMRNNVLFPTSVCGIVGITHFAYVLTQSPLRFPSFTFLTHVLALILSTIILSTMALKAVTHIFTIGYIPSLVSLLPHEGVVPNVEDDFGVALLKIGTACIEATSLSGLHNELSRVEEPKAPWVEMDLLGSELHRGTLSDVVTPGFSTEITNTQVNQEDKLRDENRYWKHIVSFARACFLTILTGIFSVIFYTRIGRKILWLSQKLWSMRWWYGPRSWRVWTRDAWREPPERQELRRLGLQLDLLKSMEGRLEKALGRSPHANISFGTSSALEISNISSSLTQRSTKNTKRETWTYRDYLLQDVQGDIEDDEGEWEEDIDGRSDTESLAATDSINGADSGDETEMEEDRKAAVYRDLIIAGSEGSSAMDLQPILLAHLTSRISAPLTRHQYASLITHSSNSGYASRQSPPMAAQSGVMGLRDVIKTQREVMSERNVDDDEETKRACVVCMVNMRNTILWPCRCLAVCNDCRETLAARLSAPEHMCPCCRRKVEGYSRIYIP</sequence>
<proteinExistence type="predicted"/>
<dbReference type="PROSITE" id="PS50089">
    <property type="entry name" value="ZF_RING_2"/>
    <property type="match status" value="1"/>
</dbReference>
<dbReference type="Pfam" id="PF13920">
    <property type="entry name" value="zf-C3HC4_3"/>
    <property type="match status" value="1"/>
</dbReference>
<feature type="transmembrane region" description="Helical" evidence="2">
    <location>
        <begin position="313"/>
        <end position="332"/>
    </location>
</feature>
<dbReference type="Gene3D" id="3.30.40.10">
    <property type="entry name" value="Zinc/RING finger domain, C3HC4 (zinc finger)"/>
    <property type="match status" value="1"/>
</dbReference>
<protein>
    <submittedName>
        <fullName evidence="3">Uncharacterized protein</fullName>
    </submittedName>
</protein>
<dbReference type="PANTHER" id="PTHR22696">
    <property type="entry name" value="E3 UBIQUITIN-PROTEIN LIGASE RNF26"/>
    <property type="match status" value="1"/>
</dbReference>
<reference evidence="3" key="2">
    <citation type="journal article" date="2022" name="Elife">
        <title>Obligate sexual reproduction of a homothallic fungus closely related to the Cryptococcus pathogenic species complex.</title>
        <authorList>
            <person name="Passer A.R."/>
            <person name="Clancey S.A."/>
            <person name="Shea T."/>
            <person name="David-Palma M."/>
            <person name="Averette A.F."/>
            <person name="Boekhout T."/>
            <person name="Porcel B.M."/>
            <person name="Nowrousian M."/>
            <person name="Cuomo C.A."/>
            <person name="Sun S."/>
            <person name="Heitman J."/>
            <person name="Coelho M.A."/>
        </authorList>
    </citation>
    <scope>NUCLEOTIDE SEQUENCE</scope>
    <source>
        <strain evidence="3">CBS 7841</strain>
    </source>
</reference>
<keyword evidence="2" id="KW-0472">Membrane</keyword>
<dbReference type="GeneID" id="91084771"/>
<feature type="region of interest" description="Disordered" evidence="1">
    <location>
        <begin position="585"/>
        <end position="623"/>
    </location>
</feature>
<feature type="transmembrane region" description="Helical" evidence="2">
    <location>
        <begin position="190"/>
        <end position="209"/>
    </location>
</feature>
<keyword evidence="4" id="KW-1185">Reference proteome</keyword>
<keyword evidence="2" id="KW-1133">Transmembrane helix</keyword>
<dbReference type="RefSeq" id="XP_066066110.1">
    <property type="nucleotide sequence ID" value="XM_066210013.1"/>
</dbReference>
<dbReference type="PANTHER" id="PTHR22696:SF1">
    <property type="entry name" value="E3 UBIQUITIN-PROTEIN LIGASE RNF26"/>
    <property type="match status" value="1"/>
</dbReference>
<dbReference type="Proteomes" id="UP000094043">
    <property type="component" value="Chromosome 1"/>
</dbReference>
<feature type="compositionally biased region" description="Polar residues" evidence="1">
    <location>
        <begin position="601"/>
        <end position="611"/>
    </location>
</feature>
<name>A0A1E3IWU7_9TREE</name>
<dbReference type="OrthoDB" id="66726at2759"/>
<feature type="compositionally biased region" description="Acidic residues" evidence="1">
    <location>
        <begin position="585"/>
        <end position="594"/>
    </location>
</feature>